<dbReference type="Proteomes" id="UP000035722">
    <property type="component" value="Unassembled WGS sequence"/>
</dbReference>
<comment type="caution">
    <text evidence="1">The sequence shown here is derived from an EMBL/GenBank/DDBJ whole genome shotgun (WGS) entry which is preliminary data.</text>
</comment>
<keyword evidence="2" id="KW-1185">Reference proteome</keyword>
<organism evidence="1 2">
    <name type="scientific">Pseudarthrobacter siccitolerans</name>
    <dbReference type="NCBI Taxonomy" id="861266"/>
    <lineage>
        <taxon>Bacteria</taxon>
        <taxon>Bacillati</taxon>
        <taxon>Actinomycetota</taxon>
        <taxon>Actinomycetes</taxon>
        <taxon>Micrococcales</taxon>
        <taxon>Micrococcaceae</taxon>
        <taxon>Pseudarthrobacter</taxon>
    </lineage>
</organism>
<gene>
    <name evidence="1" type="ORF">ARTSIC4J27_556</name>
</gene>
<accession>A0A024GYR4</accession>
<proteinExistence type="predicted"/>
<dbReference type="EMBL" id="CAQI01000028">
    <property type="protein sequence ID" value="CCQ44629.1"/>
    <property type="molecule type" value="Genomic_DNA"/>
</dbReference>
<dbReference type="AlphaFoldDB" id="A0A024GYR4"/>
<evidence type="ECO:0000313" key="1">
    <source>
        <dbReference type="EMBL" id="CCQ44629.1"/>
    </source>
</evidence>
<sequence>MTATLEAPAAADFYVEPFPGRKGSDRIVETCGKCSGRGVIDWGRVTVQRGNDIDRFCFQCGGSGEYSFLVSSRRATARREAKRQAELVLARQEADAAREAFREEHAATIAVLKAYAPKDAFLAELLDRIENGVGFLTEGQLAAVVPAIERLEAREAAKRPVQEGRYEIQGSIVSTKWQESPFGYGNATLKMLVEVDGFKVWGSVPRGLDGVLERGDRVAFTATVEKSQDDESFGFFKRPTKARRLAD</sequence>
<dbReference type="InterPro" id="IPR036410">
    <property type="entry name" value="HSP_DnaJ_Cys-rich_dom_sf"/>
</dbReference>
<protein>
    <submittedName>
        <fullName evidence="1">Uncharacterized protein</fullName>
    </submittedName>
</protein>
<evidence type="ECO:0000313" key="2">
    <source>
        <dbReference type="Proteomes" id="UP000035722"/>
    </source>
</evidence>
<name>A0A024GYR4_9MICC</name>
<dbReference type="STRING" id="861266.ARTSIC4J27_556"/>
<reference evidence="2" key="1">
    <citation type="journal article" date="2014" name="Genome Announc.">
        <title>Genome Sequence of Arthrobacter siccitolerans 4J27, a Xeroprotectant-Producing Desiccation-Tolerant Microorganism.</title>
        <authorList>
            <person name="Manzanera M."/>
            <person name="Santa-Cruz-Calvo L."/>
            <person name="Vilchez J.I."/>
            <person name="Garcia-Fontana C."/>
            <person name="Silva-Castro G.A."/>
            <person name="Calvo C."/>
            <person name="Gonzalez-Lopez J."/>
        </authorList>
    </citation>
    <scope>NUCLEOTIDE SEQUENCE [LARGE SCALE GENOMIC DNA]</scope>
    <source>
        <strain evidence="2">4J27</strain>
    </source>
</reference>
<dbReference type="SUPFAM" id="SSF57938">
    <property type="entry name" value="DnaJ/Hsp40 cysteine-rich domain"/>
    <property type="match status" value="1"/>
</dbReference>